<name>A0A381I7J3_CLODI</name>
<reference evidence="1" key="1">
    <citation type="submission" date="2018-06" db="EMBL/GenBank/DDBJ databases">
        <authorList>
            <consortium name="Pathogen Informatics"/>
            <person name="Doyle S."/>
        </authorList>
    </citation>
    <scope>NUCLEOTIDE SEQUENCE</scope>
    <source>
        <strain evidence="1">NCTC13307</strain>
    </source>
</reference>
<organism evidence="1">
    <name type="scientific">Clostridioides difficile</name>
    <name type="common">Peptoclostridium difficile</name>
    <dbReference type="NCBI Taxonomy" id="1496"/>
    <lineage>
        <taxon>Bacteria</taxon>
        <taxon>Bacillati</taxon>
        <taxon>Bacillota</taxon>
        <taxon>Clostridia</taxon>
        <taxon>Peptostreptococcales</taxon>
        <taxon>Peptostreptococcaceae</taxon>
        <taxon>Clostridioides</taxon>
    </lineage>
</organism>
<dbReference type="EMBL" id="UFWD01000001">
    <property type="protein sequence ID" value="SUY22800.1"/>
    <property type="molecule type" value="Genomic_DNA"/>
</dbReference>
<proteinExistence type="predicted"/>
<gene>
    <name evidence="1" type="ORF">NCTC13307_01390</name>
</gene>
<evidence type="ECO:0000313" key="1">
    <source>
        <dbReference type="EMBL" id="SUY22800.1"/>
    </source>
</evidence>
<sequence length="43" mass="4815">MNRSEVFNNLDKVAGYKGNMIDSPSYIIILSDIKIITLKIQGT</sequence>
<dbReference type="AlphaFoldDB" id="A0A381I7J3"/>
<protein>
    <submittedName>
        <fullName evidence="1">Nitroreductase family protein</fullName>
    </submittedName>
</protein>
<accession>A0A381I7J3</accession>